<accession>A0A9W8ZQ59</accession>
<dbReference type="Proteomes" id="UP001140510">
    <property type="component" value="Unassembled WGS sequence"/>
</dbReference>
<feature type="region of interest" description="Disordered" evidence="1">
    <location>
        <begin position="30"/>
        <end position="116"/>
    </location>
</feature>
<protein>
    <submittedName>
        <fullName evidence="2">Uncharacterized protein</fullName>
    </submittedName>
</protein>
<comment type="caution">
    <text evidence="2">The sequence shown here is derived from an EMBL/GenBank/DDBJ whole genome shotgun (WGS) entry which is preliminary data.</text>
</comment>
<dbReference type="EMBL" id="JAPEVA010000002">
    <property type="protein sequence ID" value="KAJ4412717.1"/>
    <property type="molecule type" value="Genomic_DNA"/>
</dbReference>
<evidence type="ECO:0000313" key="3">
    <source>
        <dbReference type="Proteomes" id="UP001140510"/>
    </source>
</evidence>
<keyword evidence="3" id="KW-1185">Reference proteome</keyword>
<dbReference type="AlphaFoldDB" id="A0A9W8ZQ59"/>
<evidence type="ECO:0000313" key="2">
    <source>
        <dbReference type="EMBL" id="KAJ4412717.1"/>
    </source>
</evidence>
<organism evidence="2 3">
    <name type="scientific">Didymella pomorum</name>
    <dbReference type="NCBI Taxonomy" id="749634"/>
    <lineage>
        <taxon>Eukaryota</taxon>
        <taxon>Fungi</taxon>
        <taxon>Dikarya</taxon>
        <taxon>Ascomycota</taxon>
        <taxon>Pezizomycotina</taxon>
        <taxon>Dothideomycetes</taxon>
        <taxon>Pleosporomycetidae</taxon>
        <taxon>Pleosporales</taxon>
        <taxon>Pleosporineae</taxon>
        <taxon>Didymellaceae</taxon>
        <taxon>Didymella</taxon>
    </lineage>
</organism>
<feature type="compositionally biased region" description="Polar residues" evidence="1">
    <location>
        <begin position="101"/>
        <end position="116"/>
    </location>
</feature>
<sequence length="706" mass="78178">MTASAGYYPQDSFPTSFSFEALFGYRSDPQTSWRYEPPSLPKNVPTLGSYSPSWDDVPSATAQSQSSVIDPTPTDHSLSQSVAQQSTNLAGQHGSCGAVDGSSSDLAANEHAASNRNELEQSLDNFKIGFAAAQSADSAQRVDGYFKQHFQQNLPSTPCMWQYCAAVLRHLDSVGGSPVPVLRVLLEEDGKFLRVLNGLHGLSDCAAFLDSLDLVWENDQGRRRKAFVHRILKVMAQLATEANKSTTAAQDHLLLRLIERMAHRVPHTEQKTLDGLASKLGAENSVLFLHPDNKNLVQAFIVSTIHNSAIRRNATLPVGFADAVRLMPRQHLLGITSAVTLRLAERAPRHDHKRKLAISQRGMKTWLSLIHQIETKEGAGNKLLDAAIGALAETLGAYKKDKWSPLPKYFVQALLFRHGIDLQKRYPAEDLPRIHNALAFALRQLRTQPKAYTSFLDAAAPLIARHAGPIACMQCLRTMVEEGLPLSTQVDPASFIEHVLAQLTLPTASLSSTQAQERATILQACKRLAKVLKRTGNRLPAIKEEGRQFSNVLENARTNRALPIDCRDTTDELSLVDRIALVHQLAYHYSTDTALTQRQAWRQIYYLYRYLKSNSLPLGTLFTQAVARVSITRGLLENRFVSARRLIWVCNLVTRVEGDAVAAHVEAGFYKQRGQIINRAKEAYIGVGGSKYNKAHVGTMKRLGMI</sequence>
<dbReference type="OrthoDB" id="5428038at2759"/>
<reference evidence="2" key="1">
    <citation type="submission" date="2022-10" db="EMBL/GenBank/DDBJ databases">
        <title>Tapping the CABI collections for fungal endophytes: first genome assemblies for Collariella, Neodidymelliopsis, Ascochyta clinopodiicola, Didymella pomorum, Didymosphaeria variabile, Neocosmospora piperis and Neocucurbitaria cava.</title>
        <authorList>
            <person name="Hill R."/>
        </authorList>
    </citation>
    <scope>NUCLEOTIDE SEQUENCE</scope>
    <source>
        <strain evidence="2">IMI 355091</strain>
    </source>
</reference>
<feature type="compositionally biased region" description="Polar residues" evidence="1">
    <location>
        <begin position="60"/>
        <end position="90"/>
    </location>
</feature>
<gene>
    <name evidence="2" type="ORF">N0V91_000479</name>
</gene>
<evidence type="ECO:0000256" key="1">
    <source>
        <dbReference type="SAM" id="MobiDB-lite"/>
    </source>
</evidence>
<proteinExistence type="predicted"/>
<name>A0A9W8ZQ59_9PLEO</name>